<organism evidence="1">
    <name type="scientific">Trypanosoma vivax (strain Y486)</name>
    <dbReference type="NCBI Taxonomy" id="1055687"/>
    <lineage>
        <taxon>Eukaryota</taxon>
        <taxon>Discoba</taxon>
        <taxon>Euglenozoa</taxon>
        <taxon>Kinetoplastea</taxon>
        <taxon>Metakinetoplastina</taxon>
        <taxon>Trypanosomatida</taxon>
        <taxon>Trypanosomatidae</taxon>
        <taxon>Trypanosoma</taxon>
        <taxon>Duttonella</taxon>
    </lineage>
</organism>
<proteinExistence type="predicted"/>
<gene>
    <name evidence="1" type="ORF">TVY486_0402560</name>
</gene>
<protein>
    <submittedName>
        <fullName evidence="1">Uncharacterized protein</fullName>
    </submittedName>
</protein>
<dbReference type="EMBL" id="HE573020">
    <property type="protein sequence ID" value="CCC47590.1"/>
    <property type="molecule type" value="Genomic_DNA"/>
</dbReference>
<reference evidence="1" key="1">
    <citation type="journal article" date="2012" name="Proc. Natl. Acad. Sci. U.S.A.">
        <title>Antigenic diversity is generated by distinct evolutionary mechanisms in African trypanosome species.</title>
        <authorList>
            <person name="Jackson A.P."/>
            <person name="Berry A."/>
            <person name="Aslett M."/>
            <person name="Allison H.C."/>
            <person name="Burton P."/>
            <person name="Vavrova-Anderson J."/>
            <person name="Brown R."/>
            <person name="Browne H."/>
            <person name="Corton N."/>
            <person name="Hauser H."/>
            <person name="Gamble J."/>
            <person name="Gilderthorp R."/>
            <person name="Marcello L."/>
            <person name="McQuillan J."/>
            <person name="Otto T.D."/>
            <person name="Quail M.A."/>
            <person name="Sanders M.J."/>
            <person name="van Tonder A."/>
            <person name="Ginger M.L."/>
            <person name="Field M.C."/>
            <person name="Barry J.D."/>
            <person name="Hertz-Fowler C."/>
            <person name="Berriman M."/>
        </authorList>
    </citation>
    <scope>NUCLEOTIDE SEQUENCE</scope>
    <source>
        <strain evidence="1">Y486</strain>
    </source>
</reference>
<sequence>MVIAGTRPRLRYASPSFLRSIMRGRRNRAVYYSERGGAEGHPDALAEVFSAGRPDTEWMWVQRLCFVCTASTVGTWLWQTYFYKHAEYFKDEPWSPFRN</sequence>
<name>G0TUF6_TRYVY</name>
<dbReference type="AlphaFoldDB" id="G0TUF6"/>
<accession>G0TUF6</accession>
<dbReference type="VEuPathDB" id="TriTrypDB:TvY486_0402560"/>
<evidence type="ECO:0000313" key="1">
    <source>
        <dbReference type="EMBL" id="CCC47590.1"/>
    </source>
</evidence>